<organism evidence="7 8">
    <name type="scientific">Aliarcobacter cryaerophilus</name>
    <dbReference type="NCBI Taxonomy" id="28198"/>
    <lineage>
        <taxon>Bacteria</taxon>
        <taxon>Pseudomonadati</taxon>
        <taxon>Campylobacterota</taxon>
        <taxon>Epsilonproteobacteria</taxon>
        <taxon>Campylobacterales</taxon>
        <taxon>Arcobacteraceae</taxon>
        <taxon>Aliarcobacter</taxon>
    </lineage>
</organism>
<evidence type="ECO:0000313" key="7">
    <source>
        <dbReference type="EMBL" id="PRM92681.1"/>
    </source>
</evidence>
<evidence type="ECO:0000313" key="8">
    <source>
        <dbReference type="Proteomes" id="UP000238281"/>
    </source>
</evidence>
<dbReference type="GO" id="GO:0005886">
    <property type="term" value="C:plasma membrane"/>
    <property type="evidence" value="ECO:0007669"/>
    <property type="project" value="TreeGrafter"/>
</dbReference>
<dbReference type="SUPFAM" id="SSF58104">
    <property type="entry name" value="Methyl-accepting chemotaxis protein (MCP) signaling domain"/>
    <property type="match status" value="1"/>
</dbReference>
<feature type="transmembrane region" description="Helical" evidence="5">
    <location>
        <begin position="12"/>
        <end position="30"/>
    </location>
</feature>
<keyword evidence="1" id="KW-0145">Chemotaxis</keyword>
<keyword evidence="5" id="KW-0472">Membrane</keyword>
<dbReference type="PANTHER" id="PTHR43531:SF11">
    <property type="entry name" value="METHYL-ACCEPTING CHEMOTAXIS PROTEIN 3"/>
    <property type="match status" value="1"/>
</dbReference>
<feature type="coiled-coil region" evidence="4">
    <location>
        <begin position="625"/>
        <end position="652"/>
    </location>
</feature>
<evidence type="ECO:0000259" key="6">
    <source>
        <dbReference type="PROSITE" id="PS50111"/>
    </source>
</evidence>
<feature type="coiled-coil region" evidence="4">
    <location>
        <begin position="810"/>
        <end position="837"/>
    </location>
</feature>
<protein>
    <submittedName>
        <fullName evidence="7">Chemotaxis protein</fullName>
    </submittedName>
</protein>
<accession>A0A2S9T1H9</accession>
<evidence type="ECO:0000256" key="5">
    <source>
        <dbReference type="SAM" id="Phobius"/>
    </source>
</evidence>
<sequence>MNNLRLRNKIFLILVLPLLAIFMLSSILIFEKVEKVLNMDKTSSYIDFTVEISKLLVNLQKERELSISYINSYAQTKKDDLENQIKLSRLSHEKLDIFINSFYLIKKDHKLFDKYEIFKTNISLLDEKRINVKDLSKSSKDIEQYYDQLIANLLSFFDELLIYSNSKELLKASKTYISITNIIEKSYKENDLIKNIFDNNLISNSNYNNFISLIIFQDSDINELRKNLTQEQLDFFNQKLQSTIFTNIDDFRRAIFLKSEKDNILNTIKESLGYGGLIHNYKDFILTNNEDILNKIQKEHTKILRAIKDYKRLEHTKEEEKFLNDIQFVADSYMSKSYNNEYLEDTKELDVKILKALNILTKNIYGVETDKWEKLSSSKIEIFEDIKNKIVEDTLLYIKTNTKDLDNQILFFLLFLVLLMIFIFLVIIIMTSKVTKSIKKFENNLNQFFLYSMKEKDNIKLNQIEGKDEFALMTKNMNTQVSKIEQIIENDKNVILEITDIMEKVNNGFFEYTIKTKSSTKELQTLVDIINKMIDRTRLKIDSLNLLLNNYAQGDYTFKKDENHIKGMYGDFGILSNSTIILGQSSSQLIAMITNAGKKLEQNTKILTNSSNELSVSSSNQALSLKQSSVALEQITQNIKNNNENMNQMLEISDELNTDAITGSKFAAQTFSSMDEISKKVKAINEAITVIDQIAFQTNILSLNAAVEAATAGDAGIGFAVVAGEVRNLATRSAKAAKEIKELVESANFETLDGKNNVDTMIKGYENLALKISQTKDIIHNVTIFSKEQELGIVQINETVSKLDFTTQKNAKTALNIDRLSNEVSDLSNKLLQITSASKIDEKYYDMVENVDLIKELSIYKNEHLNFKKRYFKLLNRYENCKVDDCKSCNMGKWIISCESKNEIFTKDEKWHILKNHHENLHEKMQEYITQNSNKSENKVLKNTANQIEEITIKIFDDLNDILYLDSNSKKES</sequence>
<reference evidence="7 8" key="1">
    <citation type="submission" date="2017-09" db="EMBL/GenBank/DDBJ databases">
        <title>Reassesment of A. cryaerophilus.</title>
        <authorList>
            <person name="Perez-Cataluna A."/>
            <person name="Collado L."/>
            <person name="Salgado O."/>
            <person name="Lefinanco V."/>
            <person name="Figueras M.J."/>
        </authorList>
    </citation>
    <scope>NUCLEOTIDE SEQUENCE [LARGE SCALE GENOMIC DNA]</scope>
    <source>
        <strain evidence="7 8">LMG 10210</strain>
    </source>
</reference>
<evidence type="ECO:0000256" key="2">
    <source>
        <dbReference type="ARBA" id="ARBA00029447"/>
    </source>
</evidence>
<keyword evidence="5" id="KW-0812">Transmembrane</keyword>
<dbReference type="InterPro" id="IPR004089">
    <property type="entry name" value="MCPsignal_dom"/>
</dbReference>
<proteinExistence type="inferred from homology"/>
<dbReference type="Pfam" id="PF08376">
    <property type="entry name" value="NIT"/>
    <property type="match status" value="1"/>
</dbReference>
<keyword evidence="5" id="KW-1133">Transmembrane helix</keyword>
<dbReference type="GO" id="GO:0006935">
    <property type="term" value="P:chemotaxis"/>
    <property type="evidence" value="ECO:0007669"/>
    <property type="project" value="UniProtKB-KW"/>
</dbReference>
<evidence type="ECO:0000256" key="3">
    <source>
        <dbReference type="PROSITE-ProRule" id="PRU00284"/>
    </source>
</evidence>
<dbReference type="SMART" id="SM00283">
    <property type="entry name" value="MA"/>
    <property type="match status" value="1"/>
</dbReference>
<dbReference type="Pfam" id="PF00015">
    <property type="entry name" value="MCPsignal"/>
    <property type="match status" value="1"/>
</dbReference>
<dbReference type="InterPro" id="IPR013587">
    <property type="entry name" value="Nitrate/nitrite_sensing"/>
</dbReference>
<dbReference type="AlphaFoldDB" id="A0A2S9T1H9"/>
<name>A0A2S9T1H9_9BACT</name>
<comment type="caution">
    <text evidence="7">The sequence shown here is derived from an EMBL/GenBank/DDBJ whole genome shotgun (WGS) entry which is preliminary data.</text>
</comment>
<dbReference type="EMBL" id="NXGE01000008">
    <property type="protein sequence ID" value="PRM92681.1"/>
    <property type="molecule type" value="Genomic_DNA"/>
</dbReference>
<dbReference type="GO" id="GO:0004888">
    <property type="term" value="F:transmembrane signaling receptor activity"/>
    <property type="evidence" value="ECO:0007669"/>
    <property type="project" value="TreeGrafter"/>
</dbReference>
<dbReference type="PANTHER" id="PTHR43531">
    <property type="entry name" value="PROTEIN ICFG"/>
    <property type="match status" value="1"/>
</dbReference>
<keyword evidence="4" id="KW-0175">Coiled coil</keyword>
<dbReference type="GO" id="GO:0007165">
    <property type="term" value="P:signal transduction"/>
    <property type="evidence" value="ECO:0007669"/>
    <property type="project" value="UniProtKB-KW"/>
</dbReference>
<dbReference type="Gene3D" id="6.10.340.10">
    <property type="match status" value="1"/>
</dbReference>
<dbReference type="STRING" id="28198.GCA_001572855_01392"/>
<feature type="transmembrane region" description="Helical" evidence="5">
    <location>
        <begin position="409"/>
        <end position="430"/>
    </location>
</feature>
<dbReference type="Gene3D" id="1.20.120.30">
    <property type="entry name" value="Aspartate receptor, ligand-binding domain"/>
    <property type="match status" value="1"/>
</dbReference>
<dbReference type="Gene3D" id="1.10.287.950">
    <property type="entry name" value="Methyl-accepting chemotaxis protein"/>
    <property type="match status" value="1"/>
</dbReference>
<dbReference type="RefSeq" id="WP_105916038.1">
    <property type="nucleotide sequence ID" value="NZ_NXGE01000008.1"/>
</dbReference>
<dbReference type="InterPro" id="IPR051310">
    <property type="entry name" value="MCP_chemotaxis"/>
</dbReference>
<evidence type="ECO:0000256" key="1">
    <source>
        <dbReference type="ARBA" id="ARBA00022500"/>
    </source>
</evidence>
<dbReference type="Proteomes" id="UP000238281">
    <property type="component" value="Unassembled WGS sequence"/>
</dbReference>
<evidence type="ECO:0000256" key="4">
    <source>
        <dbReference type="SAM" id="Coils"/>
    </source>
</evidence>
<feature type="domain" description="Methyl-accepting transducer" evidence="6">
    <location>
        <begin position="596"/>
        <end position="825"/>
    </location>
</feature>
<gene>
    <name evidence="7" type="ORF">CJ673_10020</name>
</gene>
<comment type="similarity">
    <text evidence="2">Belongs to the methyl-accepting chemotaxis (MCP) protein family.</text>
</comment>
<dbReference type="PROSITE" id="PS50111">
    <property type="entry name" value="CHEMOTAXIS_TRANSDUC_2"/>
    <property type="match status" value="1"/>
</dbReference>
<keyword evidence="3" id="KW-0807">Transducer</keyword>